<name>A0A852RC06_9ACTN</name>
<dbReference type="Proteomes" id="UP000582231">
    <property type="component" value="Unassembled WGS sequence"/>
</dbReference>
<dbReference type="Gene3D" id="3.40.50.1820">
    <property type="entry name" value="alpha/beta hydrolase"/>
    <property type="match status" value="1"/>
</dbReference>
<keyword evidence="6" id="KW-1185">Reference proteome</keyword>
<sequence>MHVPLRAARLLTRRVVRPVLGTRLSPARQRQVIDALMRFPVLPRGTTIEHTSLGGVPADRITTPASNPDHALLYLHGGAHIVGSPLTHRAAATHLADATGAVAHVLDHRLAPEHPYPAAVDDALAAYRALLDGGLAPERIVVAGDSAGGGLALALALRAHATGIARPAALGLVSPWVDARLDGLAEHVDDPLLTRGWLELGATSYAARHREHPEVSPLLADPADLATLPPLFVHAASDELFVDDVERFVATARAAGATVTYRRLEGHWHVTHLYAGTVRAATEVVRELGGWLRSALPNGQGVS</sequence>
<evidence type="ECO:0000313" key="6">
    <source>
        <dbReference type="Proteomes" id="UP000582231"/>
    </source>
</evidence>
<evidence type="ECO:0000259" key="4">
    <source>
        <dbReference type="Pfam" id="PF07859"/>
    </source>
</evidence>
<dbReference type="InterPro" id="IPR029058">
    <property type="entry name" value="AB_hydrolase_fold"/>
</dbReference>
<dbReference type="InterPro" id="IPR050300">
    <property type="entry name" value="GDXG_lipolytic_enzyme"/>
</dbReference>
<dbReference type="InterPro" id="IPR033140">
    <property type="entry name" value="Lipase_GDXG_put_SER_AS"/>
</dbReference>
<feature type="active site" evidence="3">
    <location>
        <position position="146"/>
    </location>
</feature>
<evidence type="ECO:0000256" key="2">
    <source>
        <dbReference type="ARBA" id="ARBA00022801"/>
    </source>
</evidence>
<evidence type="ECO:0000256" key="1">
    <source>
        <dbReference type="ARBA" id="ARBA00010515"/>
    </source>
</evidence>
<feature type="domain" description="Alpha/beta hydrolase fold-3" evidence="4">
    <location>
        <begin position="72"/>
        <end position="272"/>
    </location>
</feature>
<proteinExistence type="inferred from homology"/>
<dbReference type="RefSeq" id="WP_179727279.1">
    <property type="nucleotide sequence ID" value="NZ_BAABEF010000001.1"/>
</dbReference>
<dbReference type="PANTHER" id="PTHR48081">
    <property type="entry name" value="AB HYDROLASE SUPERFAMILY PROTEIN C4A8.06C"/>
    <property type="match status" value="1"/>
</dbReference>
<dbReference type="InterPro" id="IPR013094">
    <property type="entry name" value="AB_hydrolase_3"/>
</dbReference>
<dbReference type="PANTHER" id="PTHR48081:SF30">
    <property type="entry name" value="ACETYL-HYDROLASE LIPR-RELATED"/>
    <property type="match status" value="1"/>
</dbReference>
<dbReference type="GO" id="GO:0004806">
    <property type="term" value="F:triacylglycerol lipase activity"/>
    <property type="evidence" value="ECO:0007669"/>
    <property type="project" value="TreeGrafter"/>
</dbReference>
<organism evidence="5 6">
    <name type="scientific">Nocardioides kongjuensis</name>
    <dbReference type="NCBI Taxonomy" id="349522"/>
    <lineage>
        <taxon>Bacteria</taxon>
        <taxon>Bacillati</taxon>
        <taxon>Actinomycetota</taxon>
        <taxon>Actinomycetes</taxon>
        <taxon>Propionibacteriales</taxon>
        <taxon>Nocardioidaceae</taxon>
        <taxon>Nocardioides</taxon>
    </lineage>
</organism>
<dbReference type="AlphaFoldDB" id="A0A852RC06"/>
<accession>A0A852RC06</accession>
<comment type="caution">
    <text evidence="5">The sequence shown here is derived from an EMBL/GenBank/DDBJ whole genome shotgun (WGS) entry which is preliminary data.</text>
</comment>
<comment type="similarity">
    <text evidence="1">Belongs to the 'GDXG' lipolytic enzyme family.</text>
</comment>
<dbReference type="EMBL" id="JACCBF010000001">
    <property type="protein sequence ID" value="NYD31121.1"/>
    <property type="molecule type" value="Genomic_DNA"/>
</dbReference>
<protein>
    <submittedName>
        <fullName evidence="5">Acetyl esterase/lipase</fullName>
    </submittedName>
</protein>
<dbReference type="PROSITE" id="PS01174">
    <property type="entry name" value="LIPASE_GDXG_SER"/>
    <property type="match status" value="1"/>
</dbReference>
<evidence type="ECO:0000256" key="3">
    <source>
        <dbReference type="PROSITE-ProRule" id="PRU10038"/>
    </source>
</evidence>
<dbReference type="Pfam" id="PF07859">
    <property type="entry name" value="Abhydrolase_3"/>
    <property type="match status" value="1"/>
</dbReference>
<gene>
    <name evidence="5" type="ORF">BJ958_002667</name>
</gene>
<dbReference type="SUPFAM" id="SSF53474">
    <property type="entry name" value="alpha/beta-Hydrolases"/>
    <property type="match status" value="1"/>
</dbReference>
<keyword evidence="2" id="KW-0378">Hydrolase</keyword>
<reference evidence="5 6" key="1">
    <citation type="submission" date="2020-07" db="EMBL/GenBank/DDBJ databases">
        <title>Sequencing the genomes of 1000 actinobacteria strains.</title>
        <authorList>
            <person name="Klenk H.-P."/>
        </authorList>
    </citation>
    <scope>NUCLEOTIDE SEQUENCE [LARGE SCALE GENOMIC DNA]</scope>
    <source>
        <strain evidence="5 6">DSM 19082</strain>
    </source>
</reference>
<evidence type="ECO:0000313" key="5">
    <source>
        <dbReference type="EMBL" id="NYD31121.1"/>
    </source>
</evidence>